<dbReference type="EC" id="2.4.1.258" evidence="3"/>
<sequence>MSAVAKYLTVGKNILFSPPLTIAVLPIVWILDVALCAFVLHSVTYTEIDWVAYMQQSEIFLNGTRDYDQIIGQTGPCVYPAGHIYIYSLLYFLTDRGKNVFTAQCLFAILYAVTMVLVSNIYRKLKKVPLFPIIILSFTSYRVHSIYLLRLFNDPWAMFFLYASINWCLYNHFSCAAVFFSLAVGVKMNILLFAPGFLLVLLRHRGVYETLGHLAECAIVQVLLGAIFLFRNSEAYFTRAFDFSRQFMYKWTVNWRIISESLFLDRRFHAALLVVHLILLSFFLIKFIRSRGGFQEFLQPLPPSPGQKITADDVLYPMFVSNFIGIAFGRSLHYQFYVWYYHSIPFILWSIPLLSDSVRLLLFGLIEMSWNVYPSTVLSSATLHACHAIILLGLALQPLRITPVPIGQSKGRKIKKQ</sequence>
<evidence type="ECO:0000313" key="13">
    <source>
        <dbReference type="Proteomes" id="UP001651158"/>
    </source>
</evidence>
<dbReference type="Proteomes" id="UP001651158">
    <property type="component" value="Unassembled WGS sequence"/>
</dbReference>
<dbReference type="EMBL" id="JAKROA010000002">
    <property type="protein sequence ID" value="KAL5109877.1"/>
    <property type="molecule type" value="Genomic_DNA"/>
</dbReference>
<feature type="transmembrane region" description="Helical" evidence="11">
    <location>
        <begin position="214"/>
        <end position="231"/>
    </location>
</feature>
<accession>A0ABR4QK15</accession>
<evidence type="ECO:0000256" key="5">
    <source>
        <dbReference type="ARBA" id="ARBA00022679"/>
    </source>
</evidence>
<evidence type="ECO:0000313" key="12">
    <source>
        <dbReference type="EMBL" id="KAL5109877.1"/>
    </source>
</evidence>
<feature type="transmembrane region" description="Helical" evidence="11">
    <location>
        <begin position="20"/>
        <end position="40"/>
    </location>
</feature>
<keyword evidence="8 11" id="KW-1133">Transmembrane helix</keyword>
<evidence type="ECO:0000256" key="6">
    <source>
        <dbReference type="ARBA" id="ARBA00022692"/>
    </source>
</evidence>
<dbReference type="InterPro" id="IPR007873">
    <property type="entry name" value="Glycosyltransferase_ALG3"/>
</dbReference>
<feature type="transmembrane region" description="Helical" evidence="11">
    <location>
        <begin position="179"/>
        <end position="202"/>
    </location>
</feature>
<keyword evidence="6 11" id="KW-0812">Transmembrane</keyword>
<feature type="transmembrane region" description="Helical" evidence="11">
    <location>
        <begin position="375"/>
        <end position="396"/>
    </location>
</feature>
<keyword evidence="7" id="KW-0256">Endoplasmic reticulum</keyword>
<keyword evidence="5" id="KW-0808">Transferase</keyword>
<evidence type="ECO:0000256" key="11">
    <source>
        <dbReference type="SAM" id="Phobius"/>
    </source>
</evidence>
<name>A0ABR4QK15_9CEST</name>
<dbReference type="Pfam" id="PF05208">
    <property type="entry name" value="ALG3"/>
    <property type="match status" value="1"/>
</dbReference>
<dbReference type="PANTHER" id="PTHR12646">
    <property type="entry name" value="NOT56 - RELATED"/>
    <property type="match status" value="1"/>
</dbReference>
<comment type="caution">
    <text evidence="12">The sequence shown here is derived from an EMBL/GenBank/DDBJ whole genome shotgun (WGS) entry which is preliminary data.</text>
</comment>
<evidence type="ECO:0000256" key="8">
    <source>
        <dbReference type="ARBA" id="ARBA00022989"/>
    </source>
</evidence>
<gene>
    <name evidence="12" type="ORF">TcWFU_001932</name>
</gene>
<reference evidence="12 13" key="1">
    <citation type="journal article" date="2022" name="Front. Cell. Infect. Microbiol.">
        <title>The Genomes of Two Strains of Taenia crassiceps the Animal Model for the Study of Human Cysticercosis.</title>
        <authorList>
            <person name="Bobes R.J."/>
            <person name="Estrada K."/>
            <person name="Rios-Valencia D.G."/>
            <person name="Calderon-Gallegos A."/>
            <person name="de la Torre P."/>
            <person name="Carrero J.C."/>
            <person name="Sanchez-Flores A."/>
            <person name="Laclette J.P."/>
        </authorList>
    </citation>
    <scope>NUCLEOTIDE SEQUENCE [LARGE SCALE GENOMIC DNA]</scope>
    <source>
        <strain evidence="12">WFUcys</strain>
    </source>
</reference>
<evidence type="ECO:0000256" key="2">
    <source>
        <dbReference type="ARBA" id="ARBA00004922"/>
    </source>
</evidence>
<feature type="transmembrane region" description="Helical" evidence="11">
    <location>
        <begin position="100"/>
        <end position="122"/>
    </location>
</feature>
<keyword evidence="13" id="KW-1185">Reference proteome</keyword>
<protein>
    <recommendedName>
        <fullName evidence="3">dolichyl-P-Man:Man5GlcNAc2-PP-dolichol alpha-1,3-mannosyltransferase</fullName>
        <ecNumber evidence="3">2.4.1.258</ecNumber>
    </recommendedName>
</protein>
<evidence type="ECO:0000256" key="7">
    <source>
        <dbReference type="ARBA" id="ARBA00022824"/>
    </source>
</evidence>
<feature type="transmembrane region" description="Helical" evidence="11">
    <location>
        <begin position="128"/>
        <end position="149"/>
    </location>
</feature>
<comment type="catalytic activity">
    <reaction evidence="10">
        <text>an alpha-D-Man-(1-&gt;2)-alpha-D-Man-(1-&gt;2)-alpha-D-Man-(1-&gt;3)-[alpha-D-Man-(1-&gt;6)]-beta-D-Man-(1-&gt;4)-beta-D-GlcNAc-(1-&gt;4)-alpha-D-GlcNAc-diphospho-di-trans,poly-cis-dolichol + a di-trans,poly-cis-dolichyl beta-D-mannosyl phosphate = an alpha-D-Man-(1-&gt;2)-alpha-D-Man-(1-&gt;2)-alpha-D-Man-(1-&gt;3)-[alpha-D-Man-(1-&gt;3)-alpha-D-Man-(1-&gt;6)]-beta-D-Man-(1-&gt;4)-beta-D-GlcNAc-(1-&gt;4)-alpha-D-GlcNAc-diphospho-di-trans,poly-cis-dolichol + a di-trans,poly-cis-dolichyl phosphate + H(+)</text>
        <dbReference type="Rhea" id="RHEA:29527"/>
        <dbReference type="Rhea" id="RHEA-COMP:19498"/>
        <dbReference type="Rhea" id="RHEA-COMP:19501"/>
        <dbReference type="Rhea" id="RHEA-COMP:19516"/>
        <dbReference type="Rhea" id="RHEA-COMP:19517"/>
        <dbReference type="ChEBI" id="CHEBI:15378"/>
        <dbReference type="ChEBI" id="CHEBI:57683"/>
        <dbReference type="ChEBI" id="CHEBI:58211"/>
        <dbReference type="ChEBI" id="CHEBI:132515"/>
        <dbReference type="ChEBI" id="CHEBI:132516"/>
        <dbReference type="EC" id="2.4.1.258"/>
    </reaction>
    <physiologicalReaction direction="left-to-right" evidence="10">
        <dbReference type="Rhea" id="RHEA:29528"/>
    </physiologicalReaction>
</comment>
<organism evidence="12 13">
    <name type="scientific">Taenia crassiceps</name>
    <dbReference type="NCBI Taxonomy" id="6207"/>
    <lineage>
        <taxon>Eukaryota</taxon>
        <taxon>Metazoa</taxon>
        <taxon>Spiralia</taxon>
        <taxon>Lophotrochozoa</taxon>
        <taxon>Platyhelminthes</taxon>
        <taxon>Cestoda</taxon>
        <taxon>Eucestoda</taxon>
        <taxon>Cyclophyllidea</taxon>
        <taxon>Taeniidae</taxon>
        <taxon>Taenia</taxon>
    </lineage>
</organism>
<dbReference type="PANTHER" id="PTHR12646:SF0">
    <property type="entry name" value="DOL-P-MAN:MAN(5)GLCNAC(2)-PP-DOL ALPHA-1,3-MANNOSYLTRANSFERASE"/>
    <property type="match status" value="1"/>
</dbReference>
<comment type="pathway">
    <text evidence="2">Protein modification; protein glycosylation.</text>
</comment>
<keyword evidence="4" id="KW-0328">Glycosyltransferase</keyword>
<comment type="subcellular location">
    <subcellularLocation>
        <location evidence="1">Endoplasmic reticulum membrane</location>
        <topology evidence="1">Multi-pass membrane protein</topology>
    </subcellularLocation>
</comment>
<feature type="transmembrane region" description="Helical" evidence="11">
    <location>
        <begin position="268"/>
        <end position="288"/>
    </location>
</feature>
<keyword evidence="9 11" id="KW-0472">Membrane</keyword>
<evidence type="ECO:0000256" key="10">
    <source>
        <dbReference type="ARBA" id="ARBA00049506"/>
    </source>
</evidence>
<proteinExistence type="predicted"/>
<evidence type="ECO:0000256" key="4">
    <source>
        <dbReference type="ARBA" id="ARBA00022676"/>
    </source>
</evidence>
<feature type="transmembrane region" description="Helical" evidence="11">
    <location>
        <begin position="336"/>
        <end position="355"/>
    </location>
</feature>
<evidence type="ECO:0000256" key="9">
    <source>
        <dbReference type="ARBA" id="ARBA00023136"/>
    </source>
</evidence>
<evidence type="ECO:0000256" key="1">
    <source>
        <dbReference type="ARBA" id="ARBA00004477"/>
    </source>
</evidence>
<evidence type="ECO:0000256" key="3">
    <source>
        <dbReference type="ARBA" id="ARBA00011964"/>
    </source>
</evidence>